<dbReference type="EMBL" id="CAEY01000611">
    <property type="status" value="NOT_ANNOTATED_CDS"/>
    <property type="molecule type" value="Genomic_DNA"/>
</dbReference>
<feature type="region of interest" description="Disordered" evidence="1">
    <location>
        <begin position="1"/>
        <end position="89"/>
    </location>
</feature>
<dbReference type="EnsemblMetazoa" id="tetur23g00230.1">
    <property type="protein sequence ID" value="tetur23g00230.1"/>
    <property type="gene ID" value="tetur23g00230"/>
</dbReference>
<dbReference type="AlphaFoldDB" id="T1KVD4"/>
<protein>
    <submittedName>
        <fullName evidence="2">Uncharacterized protein</fullName>
    </submittedName>
</protein>
<proteinExistence type="predicted"/>
<sequence>MAISAPAPIPEPKAIAGPLSQGPPAPPANSADPEGLLDPTVGQIPPSDFPALPATSAIPAGPDAAAPQGTPAPPANSADPEGLLDPTVG</sequence>
<feature type="compositionally biased region" description="Low complexity" evidence="1">
    <location>
        <begin position="54"/>
        <end position="69"/>
    </location>
</feature>
<evidence type="ECO:0000313" key="3">
    <source>
        <dbReference type="Proteomes" id="UP000015104"/>
    </source>
</evidence>
<evidence type="ECO:0000256" key="1">
    <source>
        <dbReference type="SAM" id="MobiDB-lite"/>
    </source>
</evidence>
<evidence type="ECO:0000313" key="2">
    <source>
        <dbReference type="EnsemblMetazoa" id="tetur23g00230.1"/>
    </source>
</evidence>
<name>T1KVD4_TETUR</name>
<accession>T1KVD4</accession>
<dbReference type="HOGENOM" id="CLU_2457697_0_0_1"/>
<organism evidence="2 3">
    <name type="scientific">Tetranychus urticae</name>
    <name type="common">Two-spotted spider mite</name>
    <dbReference type="NCBI Taxonomy" id="32264"/>
    <lineage>
        <taxon>Eukaryota</taxon>
        <taxon>Metazoa</taxon>
        <taxon>Ecdysozoa</taxon>
        <taxon>Arthropoda</taxon>
        <taxon>Chelicerata</taxon>
        <taxon>Arachnida</taxon>
        <taxon>Acari</taxon>
        <taxon>Acariformes</taxon>
        <taxon>Trombidiformes</taxon>
        <taxon>Prostigmata</taxon>
        <taxon>Eleutherengona</taxon>
        <taxon>Raphignathae</taxon>
        <taxon>Tetranychoidea</taxon>
        <taxon>Tetranychidae</taxon>
        <taxon>Tetranychus</taxon>
    </lineage>
</organism>
<feature type="compositionally biased region" description="Low complexity" evidence="1">
    <location>
        <begin position="1"/>
        <end position="18"/>
    </location>
</feature>
<keyword evidence="3" id="KW-1185">Reference proteome</keyword>
<reference evidence="2" key="2">
    <citation type="submission" date="2015-06" db="UniProtKB">
        <authorList>
            <consortium name="EnsemblMetazoa"/>
        </authorList>
    </citation>
    <scope>IDENTIFICATION</scope>
</reference>
<reference evidence="3" key="1">
    <citation type="submission" date="2011-08" db="EMBL/GenBank/DDBJ databases">
        <authorList>
            <person name="Rombauts S."/>
        </authorList>
    </citation>
    <scope>NUCLEOTIDE SEQUENCE</scope>
    <source>
        <strain evidence="3">London</strain>
    </source>
</reference>
<dbReference type="Proteomes" id="UP000015104">
    <property type="component" value="Unassembled WGS sequence"/>
</dbReference>